<proteinExistence type="predicted"/>
<dbReference type="NCBIfam" id="TIGR01352">
    <property type="entry name" value="tonB_Cterm"/>
    <property type="match status" value="1"/>
</dbReference>
<dbReference type="InterPro" id="IPR037682">
    <property type="entry name" value="TonB_C"/>
</dbReference>
<evidence type="ECO:0000259" key="5">
    <source>
        <dbReference type="Pfam" id="PF03544"/>
    </source>
</evidence>
<keyword evidence="2" id="KW-0812">Transmembrane</keyword>
<dbReference type="SUPFAM" id="SSF74653">
    <property type="entry name" value="TolA/TonB C-terminal domain"/>
    <property type="match status" value="1"/>
</dbReference>
<organism evidence="6 7">
    <name type="scientific">Brevundimonas nasdae</name>
    <dbReference type="NCBI Taxonomy" id="172043"/>
    <lineage>
        <taxon>Bacteria</taxon>
        <taxon>Pseudomonadati</taxon>
        <taxon>Pseudomonadota</taxon>
        <taxon>Alphaproteobacteria</taxon>
        <taxon>Caulobacterales</taxon>
        <taxon>Caulobacteraceae</taxon>
        <taxon>Brevundimonas</taxon>
    </lineage>
</organism>
<dbReference type="EMBL" id="JWSY01000009">
    <property type="protein sequence ID" value="KIC58815.1"/>
    <property type="molecule type" value="Genomic_DNA"/>
</dbReference>
<dbReference type="Pfam" id="PF03544">
    <property type="entry name" value="TonB_C"/>
    <property type="match status" value="1"/>
</dbReference>
<evidence type="ECO:0000256" key="1">
    <source>
        <dbReference type="ARBA" id="ARBA00004167"/>
    </source>
</evidence>
<evidence type="ECO:0000256" key="3">
    <source>
        <dbReference type="ARBA" id="ARBA00022989"/>
    </source>
</evidence>
<keyword evidence="3" id="KW-1133">Transmembrane helix</keyword>
<evidence type="ECO:0000256" key="2">
    <source>
        <dbReference type="ARBA" id="ARBA00022692"/>
    </source>
</evidence>
<feature type="domain" description="TonB C-terminal" evidence="5">
    <location>
        <begin position="50"/>
        <end position="112"/>
    </location>
</feature>
<gene>
    <name evidence="6" type="ORF">RM53_06255</name>
</gene>
<dbReference type="RefSeq" id="WP_039245277.1">
    <property type="nucleotide sequence ID" value="NZ_JWSY01000009.1"/>
</dbReference>
<sequence>MTLTFSLTLMTALMGAPTGPLLKDAALYSAPQPAIERAVAPKAQSTDRFSVRLRCTALASGYVTDCVVLEESRPGMGFGEAALALMNGAEVTPIMDRGRPVDAPFERTIDFTP</sequence>
<dbReference type="Gene3D" id="3.30.1150.10">
    <property type="match status" value="1"/>
</dbReference>
<dbReference type="Proteomes" id="UP000031166">
    <property type="component" value="Unassembled WGS sequence"/>
</dbReference>
<comment type="subcellular location">
    <subcellularLocation>
        <location evidence="1">Membrane</location>
        <topology evidence="1">Single-pass membrane protein</topology>
    </subcellularLocation>
</comment>
<evidence type="ECO:0000313" key="7">
    <source>
        <dbReference type="Proteomes" id="UP000031166"/>
    </source>
</evidence>
<evidence type="ECO:0000256" key="4">
    <source>
        <dbReference type="ARBA" id="ARBA00023136"/>
    </source>
</evidence>
<reference evidence="6 7" key="1">
    <citation type="submission" date="2014-12" db="EMBL/GenBank/DDBJ databases">
        <title>Genome sequencing of Brevundimonas nasdae TPW30.</title>
        <authorList>
            <person name="Tan P.W."/>
            <person name="Chan K.-G."/>
        </authorList>
    </citation>
    <scope>NUCLEOTIDE SEQUENCE [LARGE SCALE GENOMIC DNA]</scope>
    <source>
        <strain evidence="6 7">TPW30</strain>
    </source>
</reference>
<name>A0A0B4D3L4_9CAUL</name>
<dbReference type="InterPro" id="IPR006260">
    <property type="entry name" value="TonB/TolA_C"/>
</dbReference>
<dbReference type="GO" id="GO:0016020">
    <property type="term" value="C:membrane"/>
    <property type="evidence" value="ECO:0007669"/>
    <property type="project" value="UniProtKB-SubCell"/>
</dbReference>
<protein>
    <recommendedName>
        <fullName evidence="5">TonB C-terminal domain-containing protein</fullName>
    </recommendedName>
</protein>
<dbReference type="GO" id="GO:0055085">
    <property type="term" value="P:transmembrane transport"/>
    <property type="evidence" value="ECO:0007669"/>
    <property type="project" value="InterPro"/>
</dbReference>
<comment type="caution">
    <text evidence="6">The sequence shown here is derived from an EMBL/GenBank/DDBJ whole genome shotgun (WGS) entry which is preliminary data.</text>
</comment>
<dbReference type="AlphaFoldDB" id="A0A0B4D3L4"/>
<evidence type="ECO:0000313" key="6">
    <source>
        <dbReference type="EMBL" id="KIC58815.1"/>
    </source>
</evidence>
<keyword evidence="4" id="KW-0472">Membrane</keyword>
<accession>A0A0B4D3L4</accession>